<organism evidence="6 7">
    <name type="scientific">Litoribrevibacter albus</name>
    <dbReference type="NCBI Taxonomy" id="1473156"/>
    <lineage>
        <taxon>Bacteria</taxon>
        <taxon>Pseudomonadati</taxon>
        <taxon>Pseudomonadota</taxon>
        <taxon>Gammaproteobacteria</taxon>
        <taxon>Oceanospirillales</taxon>
        <taxon>Oceanospirillaceae</taxon>
        <taxon>Litoribrevibacter</taxon>
    </lineage>
</organism>
<evidence type="ECO:0000256" key="3">
    <source>
        <dbReference type="ARBA" id="ARBA00022801"/>
    </source>
</evidence>
<evidence type="ECO:0000256" key="1">
    <source>
        <dbReference type="ARBA" id="ARBA00001947"/>
    </source>
</evidence>
<dbReference type="InterPro" id="IPR036866">
    <property type="entry name" value="RibonucZ/Hydroxyglut_hydro"/>
</dbReference>
<name>A0AA37W4R2_9GAMM</name>
<reference evidence="6" key="2">
    <citation type="submission" date="2023-01" db="EMBL/GenBank/DDBJ databases">
        <title>Draft genome sequence of Litoribrevibacter albus strain NBRC 110071.</title>
        <authorList>
            <person name="Sun Q."/>
            <person name="Mori K."/>
        </authorList>
    </citation>
    <scope>NUCLEOTIDE SEQUENCE</scope>
    <source>
        <strain evidence="6">NBRC 110071</strain>
    </source>
</reference>
<comment type="cofactor">
    <cofactor evidence="1">
        <name>Zn(2+)</name>
        <dbReference type="ChEBI" id="CHEBI:29105"/>
    </cofactor>
</comment>
<dbReference type="CDD" id="cd07737">
    <property type="entry name" value="YcbL-like_MBL-fold"/>
    <property type="match status" value="1"/>
</dbReference>
<proteinExistence type="predicted"/>
<feature type="domain" description="Metallo-beta-lactamase" evidence="5">
    <location>
        <begin position="18"/>
        <end position="198"/>
    </location>
</feature>
<dbReference type="RefSeq" id="WP_284378061.1">
    <property type="nucleotide sequence ID" value="NZ_BSNM01000003.1"/>
</dbReference>
<evidence type="ECO:0000259" key="5">
    <source>
        <dbReference type="SMART" id="SM00849"/>
    </source>
</evidence>
<dbReference type="PANTHER" id="PTHR46233:SF3">
    <property type="entry name" value="HYDROXYACYLGLUTATHIONE HYDROLASE GLOC"/>
    <property type="match status" value="1"/>
</dbReference>
<dbReference type="EMBL" id="BSNM01000003">
    <property type="protein sequence ID" value="GLQ29875.1"/>
    <property type="molecule type" value="Genomic_DNA"/>
</dbReference>
<accession>A0AA37W4R2</accession>
<dbReference type="InterPro" id="IPR001279">
    <property type="entry name" value="Metallo-B-lactamas"/>
</dbReference>
<keyword evidence="2" id="KW-0479">Metal-binding</keyword>
<evidence type="ECO:0000313" key="7">
    <source>
        <dbReference type="Proteomes" id="UP001161389"/>
    </source>
</evidence>
<dbReference type="Gene3D" id="3.60.15.10">
    <property type="entry name" value="Ribonuclease Z/Hydroxyacylglutathione hydrolase-like"/>
    <property type="match status" value="1"/>
</dbReference>
<dbReference type="InterPro" id="IPR051453">
    <property type="entry name" value="MBL_Glyoxalase_II"/>
</dbReference>
<evidence type="ECO:0000313" key="6">
    <source>
        <dbReference type="EMBL" id="GLQ29875.1"/>
    </source>
</evidence>
<evidence type="ECO:0000256" key="4">
    <source>
        <dbReference type="ARBA" id="ARBA00022833"/>
    </source>
</evidence>
<reference evidence="6" key="1">
    <citation type="journal article" date="2014" name="Int. J. Syst. Evol. Microbiol.">
        <title>Complete genome sequence of Corynebacterium casei LMG S-19264T (=DSM 44701T), isolated from a smear-ripened cheese.</title>
        <authorList>
            <consortium name="US DOE Joint Genome Institute (JGI-PGF)"/>
            <person name="Walter F."/>
            <person name="Albersmeier A."/>
            <person name="Kalinowski J."/>
            <person name="Ruckert C."/>
        </authorList>
    </citation>
    <scope>NUCLEOTIDE SEQUENCE</scope>
    <source>
        <strain evidence="6">NBRC 110071</strain>
    </source>
</reference>
<dbReference type="AlphaFoldDB" id="A0AA37W4R2"/>
<dbReference type="SUPFAM" id="SSF56281">
    <property type="entry name" value="Metallo-hydrolase/oxidoreductase"/>
    <property type="match status" value="1"/>
</dbReference>
<dbReference type="Proteomes" id="UP001161389">
    <property type="component" value="Unassembled WGS sequence"/>
</dbReference>
<keyword evidence="4" id="KW-0862">Zinc</keyword>
<dbReference type="GO" id="GO:0016787">
    <property type="term" value="F:hydrolase activity"/>
    <property type="evidence" value="ECO:0007669"/>
    <property type="project" value="UniProtKB-KW"/>
</dbReference>
<dbReference type="SMART" id="SM00849">
    <property type="entry name" value="Lactamase_B"/>
    <property type="match status" value="1"/>
</dbReference>
<protein>
    <submittedName>
        <fullName evidence="6">MBL fold metallo-hydrolase</fullName>
    </submittedName>
</protein>
<comment type="caution">
    <text evidence="6">The sequence shown here is derived from an EMBL/GenBank/DDBJ whole genome shotgun (WGS) entry which is preliminary data.</text>
</comment>
<dbReference type="GO" id="GO:0046872">
    <property type="term" value="F:metal ion binding"/>
    <property type="evidence" value="ECO:0007669"/>
    <property type="project" value="UniProtKB-KW"/>
</dbReference>
<gene>
    <name evidence="6" type="ORF">GCM10007876_03530</name>
</gene>
<keyword evidence="3" id="KW-0378">Hydrolase</keyword>
<dbReference type="PANTHER" id="PTHR46233">
    <property type="entry name" value="HYDROXYACYLGLUTATHIONE HYDROLASE GLOC"/>
    <property type="match status" value="1"/>
</dbReference>
<keyword evidence="7" id="KW-1185">Reference proteome</keyword>
<sequence length="219" mass="24269">MSSGRGLAYQVVPVTAFEQNCSVIWCENTKKAAVVDPGGDLDKVMAVINERGLILDKILLTHCHIDHAGATADLAEQANLPIVGPQKEEQFWIDMLPQQSMMFGFPPAKQFTPDQWLEQGDTVQLGDQYLEVRHCPGHTPGHVVFIHHPSKLAIVGDVLFNGSIGRTDFPKGDMQTLVNSIHQQLWSLDDDYEFIAGHGPNSTIGHERMHNPFVSDHRG</sequence>
<evidence type="ECO:0000256" key="2">
    <source>
        <dbReference type="ARBA" id="ARBA00022723"/>
    </source>
</evidence>
<dbReference type="Pfam" id="PF00753">
    <property type="entry name" value="Lactamase_B"/>
    <property type="match status" value="1"/>
</dbReference>